<dbReference type="EMBL" id="UWPJ01000025">
    <property type="protein sequence ID" value="VCU71233.1"/>
    <property type="molecule type" value="Genomic_DNA"/>
</dbReference>
<dbReference type="GO" id="GO:0016301">
    <property type="term" value="F:kinase activity"/>
    <property type="evidence" value="ECO:0007669"/>
    <property type="project" value="UniProtKB-KW"/>
</dbReference>
<dbReference type="OrthoDB" id="3213869at2"/>
<dbReference type="AlphaFoldDB" id="A0A3P4B4M0"/>
<dbReference type="Gene3D" id="3.40.50.300">
    <property type="entry name" value="P-loop containing nucleotide triphosphate hydrolases"/>
    <property type="match status" value="1"/>
</dbReference>
<keyword evidence="1" id="KW-0808">Transferase</keyword>
<dbReference type="InterPro" id="IPR027417">
    <property type="entry name" value="P-loop_NTPase"/>
</dbReference>
<dbReference type="RefSeq" id="WP_124080683.1">
    <property type="nucleotide sequence ID" value="NZ_UWPJ01000025.1"/>
</dbReference>
<evidence type="ECO:0000313" key="1">
    <source>
        <dbReference type="EMBL" id="VCU71233.1"/>
    </source>
</evidence>
<dbReference type="Proteomes" id="UP000277294">
    <property type="component" value="Unassembled WGS sequence"/>
</dbReference>
<reference evidence="1 2" key="1">
    <citation type="submission" date="2018-10" db="EMBL/GenBank/DDBJ databases">
        <authorList>
            <person name="Criscuolo A."/>
        </authorList>
    </citation>
    <scope>NUCLEOTIDE SEQUENCE [LARGE SCALE GENOMIC DNA]</scope>
    <source>
        <strain evidence="1">DnA1</strain>
    </source>
</reference>
<sequence length="327" mass="35466">MTALYHYRIYGRHLACNRRLPCVESASCAKPDFVVSYRSDPSRPLADAPAAAVCDPITRELVWEDRDRSFHLRYTDPLNGSRLEFTISADGASVAVDWDEAVLVDDIHRVLLGPVFGWLLAQAGTVALHANTVAVDEGACVICGHSGAGKSSTTAAMVAAGHPLLADDIAALDPQAGAMAVHHGYPHLRLWPDTAQALGPDWKNLPLVFQRTANVGEKYYRDLADMPGLFRASALPLRAIYLLGPRIADRSAIRVDRLANAQAIPLLLKNLYLGLSAQRHARMAQSLPCIAELVERCPVFTVQMPDGLDRLIMSAEALAEHAASLHA</sequence>
<protein>
    <submittedName>
        <fullName evidence="1">HPr kinase/phosphorylase</fullName>
    </submittedName>
</protein>
<proteinExistence type="predicted"/>
<keyword evidence="2" id="KW-1185">Reference proteome</keyword>
<evidence type="ECO:0000313" key="2">
    <source>
        <dbReference type="Proteomes" id="UP000277294"/>
    </source>
</evidence>
<dbReference type="SUPFAM" id="SSF53795">
    <property type="entry name" value="PEP carboxykinase-like"/>
    <property type="match status" value="1"/>
</dbReference>
<organism evidence="1 2">
    <name type="scientific">Pigmentiphaga humi</name>
    <dbReference type="NCBI Taxonomy" id="2478468"/>
    <lineage>
        <taxon>Bacteria</taxon>
        <taxon>Pseudomonadati</taxon>
        <taxon>Pseudomonadota</taxon>
        <taxon>Betaproteobacteria</taxon>
        <taxon>Burkholderiales</taxon>
        <taxon>Alcaligenaceae</taxon>
        <taxon>Pigmentiphaga</taxon>
    </lineage>
</organism>
<gene>
    <name evidence="1" type="ORF">PIGHUM_03314</name>
</gene>
<accession>A0A3P4B4M0</accession>
<keyword evidence="1" id="KW-0418">Kinase</keyword>
<name>A0A3P4B4M0_9BURK</name>